<evidence type="ECO:0000256" key="5">
    <source>
        <dbReference type="ARBA" id="ARBA00022692"/>
    </source>
</evidence>
<feature type="transmembrane region" description="Helical" evidence="9">
    <location>
        <begin position="330"/>
        <end position="352"/>
    </location>
</feature>
<protein>
    <recommendedName>
        <fullName evidence="10">Major facilitator superfamily (MFS) profile domain-containing protein</fullName>
    </recommendedName>
</protein>
<keyword evidence="3 8" id="KW-0813">Transport</keyword>
<evidence type="ECO:0000259" key="10">
    <source>
        <dbReference type="PROSITE" id="PS50850"/>
    </source>
</evidence>
<dbReference type="InterPro" id="IPR044775">
    <property type="entry name" value="MFS_ERD6/Tret1-like"/>
</dbReference>
<feature type="transmembrane region" description="Helical" evidence="9">
    <location>
        <begin position="71"/>
        <end position="88"/>
    </location>
</feature>
<keyword evidence="4" id="KW-0762">Sugar transport</keyword>
<feature type="transmembrane region" description="Helical" evidence="9">
    <location>
        <begin position="183"/>
        <end position="204"/>
    </location>
</feature>
<dbReference type="PROSITE" id="PS50850">
    <property type="entry name" value="MFS"/>
    <property type="match status" value="1"/>
</dbReference>
<feature type="transmembrane region" description="Helical" evidence="9">
    <location>
        <begin position="416"/>
        <end position="437"/>
    </location>
</feature>
<evidence type="ECO:0000256" key="7">
    <source>
        <dbReference type="ARBA" id="ARBA00023136"/>
    </source>
</evidence>
<keyword evidence="5 9" id="KW-0812">Transmembrane</keyword>
<accession>A0A398AFJ5</accession>
<sequence>MVAVKEKRNIEDGLLKLKNPNDDPDCRITACVIFSTFLTVCGSFSFGVAIGYTSGAEIGMIKDMDLSIAEFSAFGSFCTLGGTFGALLSGKMAIVLGRRGTMWVADILCVIGWLCIAFAKDVLWLNIGRISSGIGIGLISYVVPVYIAEITPKHVRGTCTFSTQLLQNAGLAMVYFLGNFISWRMMALLGALPCVIQGIGLFFIPESPRWLAKVGADKELENSLLRLRGKDVDISREASEIQVMTKMLESDSKSSFSNLFQRKYRHTLVVGVGLMLIQQFSGSTAVFSYASTIIRKAGFSVAIGSTLLAIFMVPKAMIGVIFVDKWGRRPLLLTSACGMSITCMFIGLAFTLQKMHLLSEVTPVLTFICVTVKYLLYFTFFFYLVSWQLYLAAYAIGVGGLPWVIMSEIFPMNMKVTAGSLVTLASWSSSSIVTYAFNFLFEWSTRGTFYIFGAIAGAALVFIWLFVPETKGLSLEEIQTSLIREPDEIYHM</sequence>
<dbReference type="Gene3D" id="1.20.1250.20">
    <property type="entry name" value="MFS general substrate transporter like domains"/>
    <property type="match status" value="1"/>
</dbReference>
<feature type="transmembrane region" description="Helical" evidence="9">
    <location>
        <begin position="297"/>
        <end position="323"/>
    </location>
</feature>
<evidence type="ECO:0000256" key="9">
    <source>
        <dbReference type="SAM" id="Phobius"/>
    </source>
</evidence>
<dbReference type="Pfam" id="PF00083">
    <property type="entry name" value="Sugar_tr"/>
    <property type="match status" value="1"/>
</dbReference>
<dbReference type="FunFam" id="1.20.1250.20:FF:000043">
    <property type="entry name" value="sugar transporter ERD6-like 6"/>
    <property type="match status" value="1"/>
</dbReference>
<dbReference type="SUPFAM" id="SSF103473">
    <property type="entry name" value="MFS general substrate transporter"/>
    <property type="match status" value="1"/>
</dbReference>
<comment type="similarity">
    <text evidence="2 8">Belongs to the major facilitator superfamily. Sugar transporter (TC 2.A.1.1) family.</text>
</comment>
<evidence type="ECO:0000313" key="12">
    <source>
        <dbReference type="Proteomes" id="UP000264353"/>
    </source>
</evidence>
<feature type="domain" description="Major facilitator superfamily (MFS) profile" evidence="10">
    <location>
        <begin position="35"/>
        <end position="471"/>
    </location>
</feature>
<evidence type="ECO:0000256" key="2">
    <source>
        <dbReference type="ARBA" id="ARBA00010992"/>
    </source>
</evidence>
<reference evidence="11 12" key="1">
    <citation type="submission" date="2018-06" db="EMBL/GenBank/DDBJ databases">
        <title>WGS assembly of Brassica rapa FPsc.</title>
        <authorList>
            <person name="Bowman J."/>
            <person name="Kohchi T."/>
            <person name="Yamato K."/>
            <person name="Jenkins J."/>
            <person name="Shu S."/>
            <person name="Ishizaki K."/>
            <person name="Yamaoka S."/>
            <person name="Nishihama R."/>
            <person name="Nakamura Y."/>
            <person name="Berger F."/>
            <person name="Adam C."/>
            <person name="Aki S."/>
            <person name="Althoff F."/>
            <person name="Araki T."/>
            <person name="Arteaga-Vazquez M."/>
            <person name="Balasubrmanian S."/>
            <person name="Bauer D."/>
            <person name="Boehm C."/>
            <person name="Briginshaw L."/>
            <person name="Caballero-Perez J."/>
            <person name="Catarino B."/>
            <person name="Chen F."/>
            <person name="Chiyoda S."/>
            <person name="Chovatia M."/>
            <person name="Davies K."/>
            <person name="Delmans M."/>
            <person name="Demura T."/>
            <person name="Dierschke T."/>
            <person name="Dolan L."/>
            <person name="Dorantes-Acosta A."/>
            <person name="Eklund D."/>
            <person name="Florent S."/>
            <person name="Flores-Sandoval E."/>
            <person name="Fujiyama A."/>
            <person name="Fukuzawa H."/>
            <person name="Galik B."/>
            <person name="Grimanelli D."/>
            <person name="Grimwood J."/>
            <person name="Grossniklaus U."/>
            <person name="Hamada T."/>
            <person name="Haseloff J."/>
            <person name="Hetherington A."/>
            <person name="Higo A."/>
            <person name="Hirakawa Y."/>
            <person name="Hundley H."/>
            <person name="Ikeda Y."/>
            <person name="Inoue K."/>
            <person name="Inoue S."/>
            <person name="Ishida S."/>
            <person name="Jia Q."/>
            <person name="Kakita M."/>
            <person name="Kanazawa T."/>
            <person name="Kawai Y."/>
            <person name="Kawashima T."/>
            <person name="Kennedy M."/>
            <person name="Kinose K."/>
            <person name="Kinoshita T."/>
            <person name="Kohara Y."/>
            <person name="Koide E."/>
            <person name="Komatsu K."/>
            <person name="Kopischke S."/>
            <person name="Kubo M."/>
            <person name="Kyozuka J."/>
            <person name="Lagercrantz U."/>
            <person name="Lin S."/>
            <person name="Lindquist E."/>
            <person name="Lipzen A."/>
            <person name="Lu C."/>
            <person name="Luna E."/>
            <person name="Martienssen R."/>
            <person name="Minamino N."/>
            <person name="Mizutani M."/>
            <person name="Mizutani M."/>
            <person name="Mochizuki N."/>
            <person name="Monte I."/>
            <person name="Mosher R."/>
            <person name="Nagasaki H."/>
            <person name="Nakagami H."/>
            <person name="Naramoto S."/>
            <person name="Nishitani K."/>
            <person name="Ohtani M."/>
            <person name="Okamoto T."/>
            <person name="Okumura M."/>
            <person name="Phillips J."/>
            <person name="Pollak B."/>
            <person name="Reinders A."/>
            <person name="Roevekamp M."/>
            <person name="Sano R."/>
            <person name="Sawa S."/>
            <person name="Schmid M."/>
            <person name="Shirakawa M."/>
            <person name="Solano R."/>
            <person name="Spunde A."/>
            <person name="Suetsugu N."/>
            <person name="Sugano S."/>
            <person name="Sugiyama A."/>
            <person name="Sun R."/>
            <person name="Suzuki Y."/>
            <person name="Takenaka M."/>
            <person name="Takezawa D."/>
            <person name="Tomogane H."/>
            <person name="Tsuzuki M."/>
            <person name="Ueda T."/>
            <person name="Umeda M."/>
            <person name="Ward J."/>
            <person name="Watanabe Y."/>
            <person name="Yazaki K."/>
            <person name="Yokoyama R."/>
            <person name="Yoshitake Y."/>
            <person name="Yotsui I."/>
            <person name="Zachgo S."/>
            <person name="Schmutz J."/>
        </authorList>
    </citation>
    <scope>NUCLEOTIDE SEQUENCE [LARGE SCALE GENOMIC DNA]</scope>
    <source>
        <strain evidence="12">cv. B-3</strain>
    </source>
</reference>
<keyword evidence="7 9" id="KW-0472">Membrane</keyword>
<feature type="transmembrane region" description="Helical" evidence="9">
    <location>
        <begin position="28"/>
        <end position="51"/>
    </location>
</feature>
<dbReference type="CDD" id="cd17358">
    <property type="entry name" value="MFS_GLUT6_8_Class3_like"/>
    <property type="match status" value="1"/>
</dbReference>
<dbReference type="GO" id="GO:0051119">
    <property type="term" value="F:sugar transmembrane transporter activity"/>
    <property type="evidence" value="ECO:0007669"/>
    <property type="project" value="InterPro"/>
</dbReference>
<feature type="transmembrane region" description="Helical" evidence="9">
    <location>
        <begin position="268"/>
        <end position="291"/>
    </location>
</feature>
<dbReference type="InterPro" id="IPR036259">
    <property type="entry name" value="MFS_trans_sf"/>
</dbReference>
<keyword evidence="6 9" id="KW-1133">Transmembrane helix</keyword>
<evidence type="ECO:0000256" key="4">
    <source>
        <dbReference type="ARBA" id="ARBA00022597"/>
    </source>
</evidence>
<evidence type="ECO:0000256" key="3">
    <source>
        <dbReference type="ARBA" id="ARBA00022448"/>
    </source>
</evidence>
<proteinExistence type="inferred from homology"/>
<dbReference type="PANTHER" id="PTHR48021">
    <property type="match status" value="1"/>
</dbReference>
<evidence type="ECO:0000256" key="1">
    <source>
        <dbReference type="ARBA" id="ARBA00004141"/>
    </source>
</evidence>
<dbReference type="NCBIfam" id="TIGR00879">
    <property type="entry name" value="SP"/>
    <property type="match status" value="1"/>
</dbReference>
<name>A0A398AFJ5_BRACM</name>
<dbReference type="Proteomes" id="UP000264353">
    <property type="component" value="Chromosome A2"/>
</dbReference>
<organism evidence="11 12">
    <name type="scientific">Brassica campestris</name>
    <name type="common">Field mustard</name>
    <dbReference type="NCBI Taxonomy" id="3711"/>
    <lineage>
        <taxon>Eukaryota</taxon>
        <taxon>Viridiplantae</taxon>
        <taxon>Streptophyta</taxon>
        <taxon>Embryophyta</taxon>
        <taxon>Tracheophyta</taxon>
        <taxon>Spermatophyta</taxon>
        <taxon>Magnoliopsida</taxon>
        <taxon>eudicotyledons</taxon>
        <taxon>Gunneridae</taxon>
        <taxon>Pentapetalae</taxon>
        <taxon>rosids</taxon>
        <taxon>malvids</taxon>
        <taxon>Brassicales</taxon>
        <taxon>Brassicaceae</taxon>
        <taxon>Brassiceae</taxon>
        <taxon>Brassica</taxon>
    </lineage>
</organism>
<feature type="transmembrane region" description="Helical" evidence="9">
    <location>
        <begin position="391"/>
        <end position="410"/>
    </location>
</feature>
<evidence type="ECO:0000256" key="6">
    <source>
        <dbReference type="ARBA" id="ARBA00022989"/>
    </source>
</evidence>
<feature type="transmembrane region" description="Helical" evidence="9">
    <location>
        <begin position="100"/>
        <end position="119"/>
    </location>
</feature>
<dbReference type="AlphaFoldDB" id="A0A398AFJ5"/>
<dbReference type="InterPro" id="IPR020846">
    <property type="entry name" value="MFS_dom"/>
</dbReference>
<feature type="transmembrane region" description="Helical" evidence="9">
    <location>
        <begin position="364"/>
        <end position="384"/>
    </location>
</feature>
<gene>
    <name evidence="11" type="ORF">BRARA_B03536</name>
</gene>
<feature type="transmembrane region" description="Helical" evidence="9">
    <location>
        <begin position="449"/>
        <end position="467"/>
    </location>
</feature>
<dbReference type="InterPro" id="IPR050549">
    <property type="entry name" value="MFS_Trehalose_Transporter"/>
</dbReference>
<dbReference type="InterPro" id="IPR005828">
    <property type="entry name" value="MFS_sugar_transport-like"/>
</dbReference>
<dbReference type="InterPro" id="IPR005829">
    <property type="entry name" value="Sugar_transporter_CS"/>
</dbReference>
<comment type="subcellular location">
    <subcellularLocation>
        <location evidence="1">Membrane</location>
        <topology evidence="1">Multi-pass membrane protein</topology>
    </subcellularLocation>
</comment>
<evidence type="ECO:0000256" key="8">
    <source>
        <dbReference type="RuleBase" id="RU003346"/>
    </source>
</evidence>
<evidence type="ECO:0000313" key="11">
    <source>
        <dbReference type="EMBL" id="RID76571.1"/>
    </source>
</evidence>
<dbReference type="InterPro" id="IPR003663">
    <property type="entry name" value="Sugar/inositol_transpt"/>
</dbReference>
<dbReference type="GO" id="GO:0016020">
    <property type="term" value="C:membrane"/>
    <property type="evidence" value="ECO:0007669"/>
    <property type="project" value="UniProtKB-SubCell"/>
</dbReference>
<dbReference type="PANTHER" id="PTHR48021:SF78">
    <property type="entry name" value="MAJOR FACILITATOR SUPERFAMILY (MFS) PROFILE DOMAIN-CONTAINING PROTEIN"/>
    <property type="match status" value="1"/>
</dbReference>
<dbReference type="PROSITE" id="PS00216">
    <property type="entry name" value="SUGAR_TRANSPORT_1"/>
    <property type="match status" value="1"/>
</dbReference>
<dbReference type="PRINTS" id="PR00171">
    <property type="entry name" value="SUGRTRNSPORT"/>
</dbReference>
<dbReference type="EMBL" id="CM010629">
    <property type="protein sequence ID" value="RID76571.1"/>
    <property type="molecule type" value="Genomic_DNA"/>
</dbReference>